<protein>
    <submittedName>
        <fullName evidence="2">Dihydrofolate reductase family protein</fullName>
    </submittedName>
</protein>
<dbReference type="InterPro" id="IPR024072">
    <property type="entry name" value="DHFR-like_dom_sf"/>
</dbReference>
<evidence type="ECO:0000313" key="3">
    <source>
        <dbReference type="Proteomes" id="UP001596106"/>
    </source>
</evidence>
<dbReference type="Pfam" id="PF01872">
    <property type="entry name" value="RibD_C"/>
    <property type="match status" value="1"/>
</dbReference>
<feature type="domain" description="Bacterial bifunctional deaminase-reductase C-terminal" evidence="1">
    <location>
        <begin position="2"/>
        <end position="183"/>
    </location>
</feature>
<keyword evidence="3" id="KW-1185">Reference proteome</keyword>
<dbReference type="RefSeq" id="WP_379841764.1">
    <property type="nucleotide sequence ID" value="NZ_JBHSMA010000001.1"/>
</dbReference>
<dbReference type="Gene3D" id="3.40.430.10">
    <property type="entry name" value="Dihydrofolate Reductase, subunit A"/>
    <property type="match status" value="1"/>
</dbReference>
<dbReference type="SUPFAM" id="SSF53597">
    <property type="entry name" value="Dihydrofolate reductase-like"/>
    <property type="match status" value="1"/>
</dbReference>
<dbReference type="InterPro" id="IPR050765">
    <property type="entry name" value="Riboflavin_Biosynth_HTPR"/>
</dbReference>
<gene>
    <name evidence="2" type="ORF">ACFPMF_05070</name>
</gene>
<evidence type="ECO:0000313" key="2">
    <source>
        <dbReference type="EMBL" id="MFC5408666.1"/>
    </source>
</evidence>
<reference evidence="3" key="1">
    <citation type="journal article" date="2019" name="Int. J. Syst. Evol. Microbiol.">
        <title>The Global Catalogue of Microorganisms (GCM) 10K type strain sequencing project: providing services to taxonomists for standard genome sequencing and annotation.</title>
        <authorList>
            <consortium name="The Broad Institute Genomics Platform"/>
            <consortium name="The Broad Institute Genome Sequencing Center for Infectious Disease"/>
            <person name="Wu L."/>
            <person name="Ma J."/>
        </authorList>
    </citation>
    <scope>NUCLEOTIDE SEQUENCE [LARGE SCALE GENOMIC DNA]</scope>
    <source>
        <strain evidence="3">CCUG 55250</strain>
    </source>
</reference>
<organism evidence="2 3">
    <name type="scientific">Larkinella bovis</name>
    <dbReference type="NCBI Taxonomy" id="683041"/>
    <lineage>
        <taxon>Bacteria</taxon>
        <taxon>Pseudomonadati</taxon>
        <taxon>Bacteroidota</taxon>
        <taxon>Cytophagia</taxon>
        <taxon>Cytophagales</taxon>
        <taxon>Spirosomataceae</taxon>
        <taxon>Larkinella</taxon>
    </lineage>
</organism>
<dbReference type="InterPro" id="IPR002734">
    <property type="entry name" value="RibDG_C"/>
</dbReference>
<dbReference type="PANTHER" id="PTHR38011:SF11">
    <property type="entry name" value="2,5-DIAMINO-6-RIBOSYLAMINO-4(3H)-PYRIMIDINONE 5'-PHOSPHATE REDUCTASE"/>
    <property type="match status" value="1"/>
</dbReference>
<evidence type="ECO:0000259" key="1">
    <source>
        <dbReference type="Pfam" id="PF01872"/>
    </source>
</evidence>
<accession>A0ABW0I557</accession>
<dbReference type="PANTHER" id="PTHR38011">
    <property type="entry name" value="DIHYDROFOLATE REDUCTASE FAMILY PROTEIN (AFU_ORTHOLOGUE AFUA_8G06820)"/>
    <property type="match status" value="1"/>
</dbReference>
<dbReference type="Proteomes" id="UP001596106">
    <property type="component" value="Unassembled WGS sequence"/>
</dbReference>
<name>A0ABW0I557_9BACT</name>
<comment type="caution">
    <text evidence="2">The sequence shown here is derived from an EMBL/GenBank/DDBJ whole genome shotgun (WGS) entry which is preliminary data.</text>
</comment>
<dbReference type="EMBL" id="JBHSMA010000001">
    <property type="protein sequence ID" value="MFC5408666.1"/>
    <property type="molecule type" value="Genomic_DNA"/>
</dbReference>
<proteinExistence type="predicted"/>
<sequence length="190" mass="21319">MRKVILQMQLSLDGFAAGLRGEQDWMVWNWDKVLKQYADDIAASADTMFIGRITYEGMANYWPSAATNPEASPDEIAFAQKMNALEKIVFSRTLLPVNWQNSRLANRPVEEEVAALKQQPGKNLVIYGGTRLVSSFIRHGLIDEFHLFVNPVILGKGMPIWQEITNPTALKLVKTTTSSVGITILCYQSE</sequence>